<evidence type="ECO:0000256" key="1">
    <source>
        <dbReference type="ARBA" id="ARBA00004496"/>
    </source>
</evidence>
<dbReference type="GO" id="GO:0008289">
    <property type="term" value="F:lipid binding"/>
    <property type="evidence" value="ECO:0007669"/>
    <property type="project" value="TreeGrafter"/>
</dbReference>
<feature type="region of interest" description="Disordered" evidence="5">
    <location>
        <begin position="185"/>
        <end position="214"/>
    </location>
</feature>
<dbReference type="RefSeq" id="XP_040763853.1">
    <property type="nucleotide sequence ID" value="XM_040909009.1"/>
</dbReference>
<dbReference type="PRINTS" id="PR00499">
    <property type="entry name" value="P67PHOX"/>
</dbReference>
<evidence type="ECO:0000256" key="5">
    <source>
        <dbReference type="SAM" id="MobiDB-lite"/>
    </source>
</evidence>
<evidence type="ECO:0000313" key="8">
    <source>
        <dbReference type="Proteomes" id="UP000076871"/>
    </source>
</evidence>
<accession>A0A165E2D3</accession>
<feature type="compositionally biased region" description="Pro residues" evidence="5">
    <location>
        <begin position="66"/>
        <end position="81"/>
    </location>
</feature>
<dbReference type="InterPro" id="IPR046982">
    <property type="entry name" value="BIN3/RVS161-like"/>
</dbReference>
<dbReference type="PRINTS" id="PR00452">
    <property type="entry name" value="SH3DOMAIN"/>
</dbReference>
<dbReference type="FunFam" id="2.30.30.40:FF:000072">
    <property type="entry name" value="Unconventional Myosin IB"/>
    <property type="match status" value="1"/>
</dbReference>
<dbReference type="InterPro" id="IPR001452">
    <property type="entry name" value="SH3_domain"/>
</dbReference>
<dbReference type="InterPro" id="IPR036028">
    <property type="entry name" value="SH3-like_dom_sf"/>
</dbReference>
<protein>
    <submittedName>
        <fullName evidence="7">SH3-domain-containing protein</fullName>
    </submittedName>
</protein>
<proteinExistence type="predicted"/>
<dbReference type="Pfam" id="PF00018">
    <property type="entry name" value="SH3_1"/>
    <property type="match status" value="1"/>
</dbReference>
<dbReference type="GO" id="GO:0005737">
    <property type="term" value="C:cytoplasm"/>
    <property type="evidence" value="ECO:0007669"/>
    <property type="project" value="UniProtKB-SubCell"/>
</dbReference>
<keyword evidence="3" id="KW-0963">Cytoplasm</keyword>
<evidence type="ECO:0000259" key="6">
    <source>
        <dbReference type="PROSITE" id="PS50002"/>
    </source>
</evidence>
<evidence type="ECO:0000256" key="2">
    <source>
        <dbReference type="ARBA" id="ARBA00022443"/>
    </source>
</evidence>
<evidence type="ECO:0000313" key="7">
    <source>
        <dbReference type="EMBL" id="KZT06113.1"/>
    </source>
</evidence>
<dbReference type="GeneID" id="63826038"/>
<dbReference type="AlphaFoldDB" id="A0A165E2D3"/>
<dbReference type="Gene3D" id="2.30.30.40">
    <property type="entry name" value="SH3 Domains"/>
    <property type="match status" value="1"/>
</dbReference>
<dbReference type="FunCoup" id="A0A165E2D3">
    <property type="interactions" value="66"/>
</dbReference>
<dbReference type="PANTHER" id="PTHR47174:SF3">
    <property type="entry name" value="BRIDGING INTEGRATOR 3"/>
    <property type="match status" value="1"/>
</dbReference>
<dbReference type="OrthoDB" id="5983572at2759"/>
<name>A0A165E2D3_9APHY</name>
<dbReference type="InParanoid" id="A0A165E2D3"/>
<dbReference type="GO" id="GO:0051666">
    <property type="term" value="P:actin cortical patch localization"/>
    <property type="evidence" value="ECO:0007669"/>
    <property type="project" value="InterPro"/>
</dbReference>
<keyword evidence="2 4" id="KW-0728">SH3 domain</keyword>
<dbReference type="EMBL" id="KV427626">
    <property type="protein sequence ID" value="KZT06113.1"/>
    <property type="molecule type" value="Genomic_DNA"/>
</dbReference>
<dbReference type="PROSITE" id="PS50002">
    <property type="entry name" value="SH3"/>
    <property type="match status" value="1"/>
</dbReference>
<dbReference type="Proteomes" id="UP000076871">
    <property type="component" value="Unassembled WGS sequence"/>
</dbReference>
<evidence type="ECO:0000256" key="3">
    <source>
        <dbReference type="ARBA" id="ARBA00022490"/>
    </source>
</evidence>
<dbReference type="PANTHER" id="PTHR47174">
    <property type="entry name" value="BRIDGING INTEGRATOR 3"/>
    <property type="match status" value="1"/>
</dbReference>
<dbReference type="SUPFAM" id="SSF50044">
    <property type="entry name" value="SH3-domain"/>
    <property type="match status" value="1"/>
</dbReference>
<dbReference type="STRING" id="1314785.A0A165E2D3"/>
<dbReference type="SMART" id="SM00326">
    <property type="entry name" value="SH3"/>
    <property type="match status" value="1"/>
</dbReference>
<feature type="region of interest" description="Disordered" evidence="5">
    <location>
        <begin position="62"/>
        <end position="82"/>
    </location>
</feature>
<dbReference type="GO" id="GO:0097320">
    <property type="term" value="P:plasma membrane tubulation"/>
    <property type="evidence" value="ECO:0007669"/>
    <property type="project" value="TreeGrafter"/>
</dbReference>
<sequence>MQPPEDPQAAALLRYVLSQTRQNIEFLASQDYLSPTDVADMMRRLPKLQDGPSVEDMKALTIAPPQDVPPPARRIPPPPPRTQRARAVWAYNEDGQEPNDLSFSAGEIVEIVDETNADWWTGSCRGRQGLFPSNHVEKLDTSSMPMPPPMPQMMSPMPPMPPMQAPPSYVSAPPEKPVYRPFGAVSQPMDQPPPPGAGVNSMGLQQAPQQEHKKSKFGRLGNTMANSAAGGVGFGAGAAIGSGLINAIF</sequence>
<organism evidence="7 8">
    <name type="scientific">Laetiporus sulphureus 93-53</name>
    <dbReference type="NCBI Taxonomy" id="1314785"/>
    <lineage>
        <taxon>Eukaryota</taxon>
        <taxon>Fungi</taxon>
        <taxon>Dikarya</taxon>
        <taxon>Basidiomycota</taxon>
        <taxon>Agaricomycotina</taxon>
        <taxon>Agaricomycetes</taxon>
        <taxon>Polyporales</taxon>
        <taxon>Laetiporus</taxon>
    </lineage>
</organism>
<feature type="domain" description="SH3" evidence="6">
    <location>
        <begin position="80"/>
        <end position="141"/>
    </location>
</feature>
<keyword evidence="8" id="KW-1185">Reference proteome</keyword>
<reference evidence="7 8" key="1">
    <citation type="journal article" date="2016" name="Mol. Biol. Evol.">
        <title>Comparative Genomics of Early-Diverging Mushroom-Forming Fungi Provides Insights into the Origins of Lignocellulose Decay Capabilities.</title>
        <authorList>
            <person name="Nagy L.G."/>
            <person name="Riley R."/>
            <person name="Tritt A."/>
            <person name="Adam C."/>
            <person name="Daum C."/>
            <person name="Floudas D."/>
            <person name="Sun H."/>
            <person name="Yadav J.S."/>
            <person name="Pangilinan J."/>
            <person name="Larsson K.H."/>
            <person name="Matsuura K."/>
            <person name="Barry K."/>
            <person name="Labutti K."/>
            <person name="Kuo R."/>
            <person name="Ohm R.A."/>
            <person name="Bhattacharya S.S."/>
            <person name="Shirouzu T."/>
            <person name="Yoshinaga Y."/>
            <person name="Martin F.M."/>
            <person name="Grigoriev I.V."/>
            <person name="Hibbett D.S."/>
        </authorList>
    </citation>
    <scope>NUCLEOTIDE SEQUENCE [LARGE SCALE GENOMIC DNA]</scope>
    <source>
        <strain evidence="7 8">93-53</strain>
    </source>
</reference>
<dbReference type="GO" id="GO:0015629">
    <property type="term" value="C:actin cytoskeleton"/>
    <property type="evidence" value="ECO:0007669"/>
    <property type="project" value="TreeGrafter"/>
</dbReference>
<gene>
    <name evidence="7" type="ORF">LAESUDRAFT_726334</name>
</gene>
<dbReference type="GO" id="GO:0006897">
    <property type="term" value="P:endocytosis"/>
    <property type="evidence" value="ECO:0007669"/>
    <property type="project" value="InterPro"/>
</dbReference>
<evidence type="ECO:0000256" key="4">
    <source>
        <dbReference type="PROSITE-ProRule" id="PRU00192"/>
    </source>
</evidence>
<comment type="subcellular location">
    <subcellularLocation>
        <location evidence="1">Cytoplasm</location>
    </subcellularLocation>
</comment>